<keyword evidence="4" id="KW-0238">DNA-binding</keyword>
<reference evidence="7 8" key="1">
    <citation type="journal article" date="2020" name="Antonie Van Leeuwenhoek">
        <title>Rhodopirellula heiligendammensis sp. nov., Rhodopirellula pilleata sp. nov., and Rhodopirellula solitaria sp. nov. isolated from natural or artificial marine surfaces in Northern Germany and California, USA, and emended description of the genus Rhodopirellula.</title>
        <authorList>
            <person name="Kallscheuer N."/>
            <person name="Wiegand S."/>
            <person name="Jogler M."/>
            <person name="Boedeker C."/>
            <person name="Peeters S.H."/>
            <person name="Rast P."/>
            <person name="Heuer A."/>
            <person name="Jetten M.S.M."/>
            <person name="Rohde M."/>
            <person name="Jogler C."/>
        </authorList>
    </citation>
    <scope>NUCLEOTIDE SEQUENCE [LARGE SCALE GENOMIC DNA]</scope>
    <source>
        <strain evidence="7 8">Poly21</strain>
    </source>
</reference>
<dbReference type="PANTHER" id="PTHR43133">
    <property type="entry name" value="RNA POLYMERASE ECF-TYPE SIGMA FACTO"/>
    <property type="match status" value="1"/>
</dbReference>
<dbReference type="GO" id="GO:0006352">
    <property type="term" value="P:DNA-templated transcription initiation"/>
    <property type="evidence" value="ECO:0007669"/>
    <property type="project" value="InterPro"/>
</dbReference>
<dbReference type="InterPro" id="IPR014284">
    <property type="entry name" value="RNA_pol_sigma-70_dom"/>
</dbReference>
<dbReference type="Pfam" id="PF08281">
    <property type="entry name" value="Sigma70_r4_2"/>
    <property type="match status" value="1"/>
</dbReference>
<comment type="caution">
    <text evidence="7">The sequence shown here is derived from an EMBL/GenBank/DDBJ whole genome shotgun (WGS) entry which is preliminary data.</text>
</comment>
<evidence type="ECO:0000256" key="4">
    <source>
        <dbReference type="ARBA" id="ARBA00023125"/>
    </source>
</evidence>
<dbReference type="InterPro" id="IPR013324">
    <property type="entry name" value="RNA_pol_sigma_r3/r4-like"/>
</dbReference>
<dbReference type="EMBL" id="SJPU01000002">
    <property type="protein sequence ID" value="TWU16136.1"/>
    <property type="molecule type" value="Genomic_DNA"/>
</dbReference>
<dbReference type="InterPro" id="IPR013249">
    <property type="entry name" value="RNA_pol_sigma70_r4_t2"/>
</dbReference>
<sequence length="209" mass="23277">MNPPADDRDADRFDRIRSGDVDALAAHLDHHREPLIGFIRSIASERLLTMIEVEDLFQEVSTTAFTTLSTAPLDQYTVDSWLQQISRRRVIDAHRHHFTAARRDAGRHAAGRDDEGNAGANDLGNWLVASITSPSAAVSQDVRLHRMRIAVDSLPDEQQTAIRMRYLENKSTAEIAAAIGKSDVATRVLLSRCVRSLEKTLADVKPTRD</sequence>
<feature type="domain" description="RNA polymerase sigma factor 70 region 4 type 2" evidence="6">
    <location>
        <begin position="150"/>
        <end position="192"/>
    </location>
</feature>
<keyword evidence="2" id="KW-0805">Transcription regulation</keyword>
<dbReference type="PANTHER" id="PTHR43133:SF52">
    <property type="entry name" value="ECF RNA POLYMERASE SIGMA FACTOR SIGL"/>
    <property type="match status" value="1"/>
</dbReference>
<dbReference type="InterPro" id="IPR013325">
    <property type="entry name" value="RNA_pol_sigma_r2"/>
</dbReference>
<evidence type="ECO:0000256" key="5">
    <source>
        <dbReference type="ARBA" id="ARBA00023163"/>
    </source>
</evidence>
<dbReference type="OrthoDB" id="291970at2"/>
<dbReference type="RefSeq" id="WP_146407852.1">
    <property type="nucleotide sequence ID" value="NZ_SJPU01000002.1"/>
</dbReference>
<comment type="similarity">
    <text evidence="1">Belongs to the sigma-70 factor family. ECF subfamily.</text>
</comment>
<evidence type="ECO:0000256" key="3">
    <source>
        <dbReference type="ARBA" id="ARBA00023082"/>
    </source>
</evidence>
<dbReference type="GO" id="GO:0003677">
    <property type="term" value="F:DNA binding"/>
    <property type="evidence" value="ECO:0007669"/>
    <property type="project" value="UniProtKB-KW"/>
</dbReference>
<evidence type="ECO:0000256" key="1">
    <source>
        <dbReference type="ARBA" id="ARBA00010641"/>
    </source>
</evidence>
<gene>
    <name evidence="7" type="ORF">Poly21_33410</name>
</gene>
<keyword evidence="8" id="KW-1185">Reference proteome</keyword>
<evidence type="ECO:0000259" key="6">
    <source>
        <dbReference type="Pfam" id="PF08281"/>
    </source>
</evidence>
<dbReference type="Gene3D" id="1.10.1740.10">
    <property type="match status" value="1"/>
</dbReference>
<name>A0A5C6BY10_9BACT</name>
<keyword evidence="3" id="KW-0731">Sigma factor</keyword>
<dbReference type="Gene3D" id="1.10.10.10">
    <property type="entry name" value="Winged helix-like DNA-binding domain superfamily/Winged helix DNA-binding domain"/>
    <property type="match status" value="1"/>
</dbReference>
<proteinExistence type="inferred from homology"/>
<dbReference type="InterPro" id="IPR036388">
    <property type="entry name" value="WH-like_DNA-bd_sf"/>
</dbReference>
<dbReference type="SUPFAM" id="SSF88946">
    <property type="entry name" value="Sigma2 domain of RNA polymerase sigma factors"/>
    <property type="match status" value="1"/>
</dbReference>
<dbReference type="Proteomes" id="UP000319908">
    <property type="component" value="Unassembled WGS sequence"/>
</dbReference>
<organism evidence="7 8">
    <name type="scientific">Allorhodopirellula heiligendammensis</name>
    <dbReference type="NCBI Taxonomy" id="2714739"/>
    <lineage>
        <taxon>Bacteria</taxon>
        <taxon>Pseudomonadati</taxon>
        <taxon>Planctomycetota</taxon>
        <taxon>Planctomycetia</taxon>
        <taxon>Pirellulales</taxon>
        <taxon>Pirellulaceae</taxon>
        <taxon>Allorhodopirellula</taxon>
    </lineage>
</organism>
<accession>A0A5C6BY10</accession>
<dbReference type="SUPFAM" id="SSF88659">
    <property type="entry name" value="Sigma3 and sigma4 domains of RNA polymerase sigma factors"/>
    <property type="match status" value="1"/>
</dbReference>
<dbReference type="InterPro" id="IPR039425">
    <property type="entry name" value="RNA_pol_sigma-70-like"/>
</dbReference>
<dbReference type="AlphaFoldDB" id="A0A5C6BY10"/>
<dbReference type="GO" id="GO:0016987">
    <property type="term" value="F:sigma factor activity"/>
    <property type="evidence" value="ECO:0007669"/>
    <property type="project" value="UniProtKB-KW"/>
</dbReference>
<evidence type="ECO:0000313" key="8">
    <source>
        <dbReference type="Proteomes" id="UP000319908"/>
    </source>
</evidence>
<evidence type="ECO:0000256" key="2">
    <source>
        <dbReference type="ARBA" id="ARBA00023015"/>
    </source>
</evidence>
<dbReference type="NCBIfam" id="TIGR02937">
    <property type="entry name" value="sigma70-ECF"/>
    <property type="match status" value="1"/>
</dbReference>
<evidence type="ECO:0000313" key="7">
    <source>
        <dbReference type="EMBL" id="TWU16136.1"/>
    </source>
</evidence>
<keyword evidence="5" id="KW-0804">Transcription</keyword>
<protein>
    <submittedName>
        <fullName evidence="7">RNA polymerase sigma factor</fullName>
    </submittedName>
</protein>